<accession>A0A6F8Y8F4</accession>
<organism evidence="2 3">
    <name type="scientific">Phytohabitans flavus</name>
    <dbReference type="NCBI Taxonomy" id="1076124"/>
    <lineage>
        <taxon>Bacteria</taxon>
        <taxon>Bacillati</taxon>
        <taxon>Actinomycetota</taxon>
        <taxon>Actinomycetes</taxon>
        <taxon>Micromonosporales</taxon>
        <taxon>Micromonosporaceae</taxon>
    </lineage>
</organism>
<feature type="domain" description="Transcriptional regulator SbtR-like C-terminal" evidence="1">
    <location>
        <begin position="1"/>
        <end position="59"/>
    </location>
</feature>
<dbReference type="KEGG" id="pfla:Pflav_086780"/>
<dbReference type="Pfam" id="PF21597">
    <property type="entry name" value="TetR_C_43"/>
    <property type="match status" value="1"/>
</dbReference>
<dbReference type="Gene3D" id="1.10.357.10">
    <property type="entry name" value="Tetracycline Repressor, domain 2"/>
    <property type="match status" value="1"/>
</dbReference>
<dbReference type="InterPro" id="IPR049445">
    <property type="entry name" value="TetR_SbtR-like_C"/>
</dbReference>
<keyword evidence="3" id="KW-1185">Reference proteome</keyword>
<dbReference type="Proteomes" id="UP000502508">
    <property type="component" value="Chromosome"/>
</dbReference>
<dbReference type="SUPFAM" id="SSF48498">
    <property type="entry name" value="Tetracyclin repressor-like, C-terminal domain"/>
    <property type="match status" value="1"/>
</dbReference>
<protein>
    <recommendedName>
        <fullName evidence="1">Transcriptional regulator SbtR-like C-terminal domain-containing protein</fullName>
    </recommendedName>
</protein>
<dbReference type="InterPro" id="IPR036271">
    <property type="entry name" value="Tet_transcr_reg_TetR-rel_C_sf"/>
</dbReference>
<name>A0A6F8Y8F4_9ACTN</name>
<sequence>MTEMGERLVERAREAGGIRPDANASDLFALISAAAWLREQVSEEQAERLLSIMLDGLQPTR</sequence>
<evidence type="ECO:0000313" key="3">
    <source>
        <dbReference type="Proteomes" id="UP000502508"/>
    </source>
</evidence>
<evidence type="ECO:0000313" key="2">
    <source>
        <dbReference type="EMBL" id="BCB82268.1"/>
    </source>
</evidence>
<evidence type="ECO:0000259" key="1">
    <source>
        <dbReference type="Pfam" id="PF21597"/>
    </source>
</evidence>
<dbReference type="AlphaFoldDB" id="A0A6F8Y8F4"/>
<proteinExistence type="predicted"/>
<dbReference type="EMBL" id="AP022870">
    <property type="protein sequence ID" value="BCB82268.1"/>
    <property type="molecule type" value="Genomic_DNA"/>
</dbReference>
<gene>
    <name evidence="2" type="ORF">Pflav_086780</name>
</gene>
<reference evidence="2 3" key="2">
    <citation type="submission" date="2020-03" db="EMBL/GenBank/DDBJ databases">
        <authorList>
            <person name="Ichikawa N."/>
            <person name="Kimura A."/>
            <person name="Kitahashi Y."/>
            <person name="Uohara A."/>
        </authorList>
    </citation>
    <scope>NUCLEOTIDE SEQUENCE [LARGE SCALE GENOMIC DNA]</scope>
    <source>
        <strain evidence="2 3">NBRC 107702</strain>
    </source>
</reference>
<reference evidence="2 3" key="1">
    <citation type="submission" date="2020-03" db="EMBL/GenBank/DDBJ databases">
        <title>Whole genome shotgun sequence of Phytohabitans flavus NBRC 107702.</title>
        <authorList>
            <person name="Komaki H."/>
            <person name="Tamura T."/>
        </authorList>
    </citation>
    <scope>NUCLEOTIDE SEQUENCE [LARGE SCALE GENOMIC DNA]</scope>
    <source>
        <strain evidence="2 3">NBRC 107702</strain>
    </source>
</reference>